<evidence type="ECO:0000256" key="1">
    <source>
        <dbReference type="SAM" id="MobiDB-lite"/>
    </source>
</evidence>
<evidence type="ECO:0000313" key="2">
    <source>
        <dbReference type="EMBL" id="OHE90650.1"/>
    </source>
</evidence>
<gene>
    <name evidence="2" type="ORF">CORC01_14038</name>
</gene>
<reference evidence="2 3" key="1">
    <citation type="submission" date="2016-09" db="EMBL/GenBank/DDBJ databases">
        <authorList>
            <person name="Capua I."/>
            <person name="De Benedictis P."/>
            <person name="Joannis T."/>
            <person name="Lombin L.H."/>
            <person name="Cattoli G."/>
        </authorList>
    </citation>
    <scope>NUCLEOTIDE SEQUENCE [LARGE SCALE GENOMIC DNA]</scope>
    <source>
        <strain evidence="2 3">IMI 309357</strain>
    </source>
</reference>
<feature type="region of interest" description="Disordered" evidence="1">
    <location>
        <begin position="62"/>
        <end position="87"/>
    </location>
</feature>
<dbReference type="RefSeq" id="XP_022467827.1">
    <property type="nucleotide sequence ID" value="XM_022625651.1"/>
</dbReference>
<dbReference type="AlphaFoldDB" id="A0A1G4AN99"/>
<sequence length="87" mass="8819">PSASTPHATLNPSSLPQTPSRPAKFSLRVIRGANSTIPSPSPKSTLSTASLWPTASGCHGSMPTCINPLPGSRGGPRGASLGRCRVS</sequence>
<evidence type="ECO:0000313" key="3">
    <source>
        <dbReference type="Proteomes" id="UP000176998"/>
    </source>
</evidence>
<accession>A0A1G4AN99</accession>
<feature type="region of interest" description="Disordered" evidence="1">
    <location>
        <begin position="1"/>
        <end position="23"/>
    </location>
</feature>
<dbReference type="GeneID" id="34567161"/>
<keyword evidence="3" id="KW-1185">Reference proteome</keyword>
<organism evidence="2 3">
    <name type="scientific">Colletotrichum orchidophilum</name>
    <dbReference type="NCBI Taxonomy" id="1209926"/>
    <lineage>
        <taxon>Eukaryota</taxon>
        <taxon>Fungi</taxon>
        <taxon>Dikarya</taxon>
        <taxon>Ascomycota</taxon>
        <taxon>Pezizomycotina</taxon>
        <taxon>Sordariomycetes</taxon>
        <taxon>Hypocreomycetidae</taxon>
        <taxon>Glomerellales</taxon>
        <taxon>Glomerellaceae</taxon>
        <taxon>Colletotrichum</taxon>
    </lineage>
</organism>
<protein>
    <submittedName>
        <fullName evidence="2">Uncharacterized protein</fullName>
    </submittedName>
</protein>
<feature type="non-terminal residue" evidence="2">
    <location>
        <position position="1"/>
    </location>
</feature>
<proteinExistence type="predicted"/>
<dbReference type="Proteomes" id="UP000176998">
    <property type="component" value="Unassembled WGS sequence"/>
</dbReference>
<dbReference type="EMBL" id="MJBS01000233">
    <property type="protein sequence ID" value="OHE90650.1"/>
    <property type="molecule type" value="Genomic_DNA"/>
</dbReference>
<feature type="compositionally biased region" description="Polar residues" evidence="1">
    <location>
        <begin position="1"/>
        <end position="20"/>
    </location>
</feature>
<comment type="caution">
    <text evidence="2">The sequence shown here is derived from an EMBL/GenBank/DDBJ whole genome shotgun (WGS) entry which is preliminary data.</text>
</comment>
<name>A0A1G4AN99_9PEZI</name>